<sequence>MKKNSFLISVLLLLGLFGCSPKEPQRNMETSPKDTLLSSVIQTAVRQIGFQVQLIEESGRILNPRTVHNGKVQYIPKDDWTSGFFSGTLFYLYDLTGEERWKEAGVKYTEDLDSVKYLTWHHDVGFMINCSFGNALRVTGNDAYKEVLVKAAQSLATRFRPAAGVIQSWDEDRGWQGRRGWMCPVIIDNMMNLELLFKATELSGDSTYHNIAVSHADVTMNNHFRADGSCYHVVDYDKKQGGVRGKYTAQGYADESSWARGQAWAIYGYAICYRYTKDPRYLDMADRIYRFIFQHKNLPEDYIPYWDYDAPRIPNEPRDASAAAITASALYELASFGKTEYRETADKIIHTLAGPAYQAIVGTNGNFLLMHSVGSIPHDNEIDVPLNYADYYFLEALTRKTKMN</sequence>
<reference evidence="5 6" key="1">
    <citation type="submission" date="2018-11" db="EMBL/GenBank/DDBJ databases">
        <title>Genomes From Bacteria Associated with the Canine Oral Cavity: a Test Case for Automated Genome-Based Taxonomic Assignment.</title>
        <authorList>
            <person name="Coil D.A."/>
            <person name="Jospin G."/>
            <person name="Darling A.E."/>
            <person name="Wallis C."/>
            <person name="Davis I.J."/>
            <person name="Harris S."/>
            <person name="Eisen J.A."/>
            <person name="Holcombe L.J."/>
            <person name="O'Flynn C."/>
        </authorList>
    </citation>
    <scope>NUCLEOTIDE SEQUENCE [LARGE SCALE GENOMIC DNA]</scope>
    <source>
        <strain evidence="5 6">OH2617_COT-023</strain>
    </source>
</reference>
<comment type="caution">
    <text evidence="5">The sequence shown here is derived from an EMBL/GenBank/DDBJ whole genome shotgun (WGS) entry which is preliminary data.</text>
</comment>
<evidence type="ECO:0000256" key="3">
    <source>
        <dbReference type="PIRSR" id="PIRSR610905-1"/>
    </source>
</evidence>
<dbReference type="GO" id="GO:0000272">
    <property type="term" value="P:polysaccharide catabolic process"/>
    <property type="evidence" value="ECO:0007669"/>
    <property type="project" value="TreeGrafter"/>
</dbReference>
<dbReference type="EMBL" id="RQYS01000015">
    <property type="protein sequence ID" value="RRD62172.1"/>
    <property type="molecule type" value="Genomic_DNA"/>
</dbReference>
<keyword evidence="1 5" id="KW-0378">Hydrolase</keyword>
<evidence type="ECO:0000313" key="5">
    <source>
        <dbReference type="EMBL" id="RRD62172.1"/>
    </source>
</evidence>
<dbReference type="InterPro" id="IPR008928">
    <property type="entry name" value="6-hairpin_glycosidase_sf"/>
</dbReference>
<feature type="binding site" evidence="4">
    <location>
        <position position="188"/>
    </location>
    <ligand>
        <name>substrate</name>
    </ligand>
</feature>
<feature type="active site" description="Proton donor" evidence="3">
    <location>
        <position position="188"/>
    </location>
</feature>
<protein>
    <submittedName>
        <fullName evidence="5">Glucuronyl hydrolase</fullName>
    </submittedName>
</protein>
<evidence type="ECO:0000256" key="2">
    <source>
        <dbReference type="ARBA" id="ARBA00038358"/>
    </source>
</evidence>
<dbReference type="PANTHER" id="PTHR36845">
    <property type="entry name" value="HYDROLASE, PUTATIVE (AFU_ORTHOLOGUE AFUA_7G05090)-RELATED"/>
    <property type="match status" value="1"/>
</dbReference>
<dbReference type="Pfam" id="PF07470">
    <property type="entry name" value="Glyco_hydro_88"/>
    <property type="match status" value="1"/>
</dbReference>
<proteinExistence type="inferred from homology"/>
<dbReference type="InterPro" id="IPR052369">
    <property type="entry name" value="UG_Glycosaminoglycan_Hydrolase"/>
</dbReference>
<dbReference type="PROSITE" id="PS51257">
    <property type="entry name" value="PROKAR_LIPOPROTEIN"/>
    <property type="match status" value="1"/>
</dbReference>
<dbReference type="Gene3D" id="1.50.10.10">
    <property type="match status" value="1"/>
</dbReference>
<accession>A0A3P1XTK9</accession>
<gene>
    <name evidence="5" type="ORF">EII40_04445</name>
</gene>
<evidence type="ECO:0000313" key="6">
    <source>
        <dbReference type="Proteomes" id="UP000278609"/>
    </source>
</evidence>
<feature type="binding site" evidence="4">
    <location>
        <position position="248"/>
    </location>
    <ligand>
        <name>substrate</name>
    </ligand>
</feature>
<dbReference type="SUPFAM" id="SSF48208">
    <property type="entry name" value="Six-hairpin glycosidases"/>
    <property type="match status" value="1"/>
</dbReference>
<feature type="binding site" evidence="4">
    <location>
        <position position="264"/>
    </location>
    <ligand>
        <name>substrate</name>
    </ligand>
</feature>
<feature type="binding site" evidence="4">
    <location>
        <position position="375"/>
    </location>
    <ligand>
        <name>substrate</name>
    </ligand>
</feature>
<evidence type="ECO:0000256" key="1">
    <source>
        <dbReference type="ARBA" id="ARBA00022801"/>
    </source>
</evidence>
<feature type="binding site" evidence="4">
    <location>
        <position position="123"/>
    </location>
    <ligand>
        <name>substrate</name>
    </ligand>
</feature>
<dbReference type="OrthoDB" id="428577at2"/>
<feature type="active site" description="Nucleophile" evidence="3">
    <location>
        <position position="123"/>
    </location>
</feature>
<comment type="similarity">
    <text evidence="2">Belongs to the glycosyl hydrolase 88 family.</text>
</comment>
<feature type="binding site" evidence="4">
    <location>
        <position position="260"/>
    </location>
    <ligand>
        <name>substrate</name>
    </ligand>
</feature>
<dbReference type="PANTHER" id="PTHR36845:SF1">
    <property type="entry name" value="HYDROLASE, PUTATIVE (AFU_ORTHOLOGUE AFUA_7G05090)-RELATED"/>
    <property type="match status" value="1"/>
</dbReference>
<dbReference type="InterPro" id="IPR010905">
    <property type="entry name" value="Glyco_hydro_88"/>
</dbReference>
<dbReference type="Proteomes" id="UP000278609">
    <property type="component" value="Unassembled WGS sequence"/>
</dbReference>
<dbReference type="InterPro" id="IPR012341">
    <property type="entry name" value="6hp_glycosidase-like_sf"/>
</dbReference>
<dbReference type="GO" id="GO:0052757">
    <property type="term" value="F:chondroitin hydrolase activity"/>
    <property type="evidence" value="ECO:0007669"/>
    <property type="project" value="TreeGrafter"/>
</dbReference>
<dbReference type="AlphaFoldDB" id="A0A3P1XTK9"/>
<organism evidence="5 6">
    <name type="scientific">Tannerella forsythia</name>
    <name type="common">Bacteroides forsythus</name>
    <dbReference type="NCBI Taxonomy" id="28112"/>
    <lineage>
        <taxon>Bacteria</taxon>
        <taxon>Pseudomonadati</taxon>
        <taxon>Bacteroidota</taxon>
        <taxon>Bacteroidia</taxon>
        <taxon>Bacteroidales</taxon>
        <taxon>Tannerellaceae</taxon>
        <taxon>Tannerella</taxon>
    </lineage>
</organism>
<name>A0A3P1XTK9_TANFO</name>
<evidence type="ECO:0000256" key="4">
    <source>
        <dbReference type="PIRSR" id="PIRSR610905-2"/>
    </source>
</evidence>